<feature type="region of interest" description="Disordered" evidence="2">
    <location>
        <begin position="85"/>
        <end position="106"/>
    </location>
</feature>
<proteinExistence type="inferred from homology"/>
<evidence type="ECO:0000256" key="2">
    <source>
        <dbReference type="SAM" id="MobiDB-lite"/>
    </source>
</evidence>
<feature type="compositionally biased region" description="Pro residues" evidence="2">
    <location>
        <begin position="94"/>
        <end position="106"/>
    </location>
</feature>
<organism evidence="3 4">
    <name type="scientific">Papaver somniferum</name>
    <name type="common">Opium poppy</name>
    <dbReference type="NCBI Taxonomy" id="3469"/>
    <lineage>
        <taxon>Eukaryota</taxon>
        <taxon>Viridiplantae</taxon>
        <taxon>Streptophyta</taxon>
        <taxon>Embryophyta</taxon>
        <taxon>Tracheophyta</taxon>
        <taxon>Spermatophyta</taxon>
        <taxon>Magnoliopsida</taxon>
        <taxon>Ranunculales</taxon>
        <taxon>Papaveraceae</taxon>
        <taxon>Papaveroideae</taxon>
        <taxon>Papaver</taxon>
    </lineage>
</organism>
<evidence type="ECO:0000313" key="3">
    <source>
        <dbReference type="EMBL" id="RZC72622.1"/>
    </source>
</evidence>
<dbReference type="Gramene" id="RZC72622">
    <property type="protein sequence ID" value="RZC72622"/>
    <property type="gene ID" value="C5167_048102"/>
</dbReference>
<evidence type="ECO:0000313" key="4">
    <source>
        <dbReference type="Proteomes" id="UP000316621"/>
    </source>
</evidence>
<evidence type="ECO:0000256" key="1">
    <source>
        <dbReference type="ARBA" id="ARBA00006974"/>
    </source>
</evidence>
<dbReference type="InterPro" id="IPR003676">
    <property type="entry name" value="SAUR_fam"/>
</dbReference>
<sequence length="106" mass="12125">MMCGDNYHHHPRVPRGCVAVLVGQKEKRFVIPITYLNHPKFMVLLNEAEEVYGFRHKGNITLPCDVDEFVIVRGLIEQQIMSTTCAPRNHQHPQPSPPPLSQPLLF</sequence>
<dbReference type="GO" id="GO:0009733">
    <property type="term" value="P:response to auxin"/>
    <property type="evidence" value="ECO:0007669"/>
    <property type="project" value="InterPro"/>
</dbReference>
<name>A0A4Y7KJR2_PAPSO</name>
<dbReference type="EMBL" id="CM010722">
    <property type="protein sequence ID" value="RZC72622.1"/>
    <property type="molecule type" value="Genomic_DNA"/>
</dbReference>
<dbReference type="Proteomes" id="UP000316621">
    <property type="component" value="Chromosome 8"/>
</dbReference>
<protein>
    <submittedName>
        <fullName evidence="3">Uncharacterized protein</fullName>
    </submittedName>
</protein>
<dbReference type="AlphaFoldDB" id="A0A4Y7KJR2"/>
<accession>A0A4Y7KJR2</accession>
<keyword evidence="4" id="KW-1185">Reference proteome</keyword>
<dbReference type="OMA" id="EQERFIV"/>
<dbReference type="PANTHER" id="PTHR31374">
    <property type="entry name" value="AUXIN-INDUCED PROTEIN-LIKE-RELATED"/>
    <property type="match status" value="1"/>
</dbReference>
<reference evidence="3 4" key="1">
    <citation type="journal article" date="2018" name="Science">
        <title>The opium poppy genome and morphinan production.</title>
        <authorList>
            <person name="Guo L."/>
            <person name="Winzer T."/>
            <person name="Yang X."/>
            <person name="Li Y."/>
            <person name="Ning Z."/>
            <person name="He Z."/>
            <person name="Teodor R."/>
            <person name="Lu Y."/>
            <person name="Bowser T.A."/>
            <person name="Graham I.A."/>
            <person name="Ye K."/>
        </authorList>
    </citation>
    <scope>NUCLEOTIDE SEQUENCE [LARGE SCALE GENOMIC DNA]</scope>
    <source>
        <strain evidence="4">cv. HN1</strain>
        <tissue evidence="3">Leaves</tissue>
    </source>
</reference>
<comment type="similarity">
    <text evidence="1">Belongs to the ARG7 family.</text>
</comment>
<dbReference type="Pfam" id="PF02519">
    <property type="entry name" value="Auxin_inducible"/>
    <property type="match status" value="1"/>
</dbReference>
<dbReference type="PANTHER" id="PTHR31374:SF29">
    <property type="entry name" value="SAUR-LIKE AUXIN-RESPONSIVE PROTEIN FAMILY"/>
    <property type="match status" value="1"/>
</dbReference>
<gene>
    <name evidence="3" type="ORF">C5167_048102</name>
</gene>